<protein>
    <submittedName>
        <fullName evidence="1">Uncharacterized protein</fullName>
    </submittedName>
</protein>
<keyword evidence="2" id="KW-1185">Reference proteome</keyword>
<gene>
    <name evidence="1" type="ORF">ColSpa_04412</name>
</gene>
<dbReference type="RefSeq" id="XP_049126581.1">
    <property type="nucleotide sequence ID" value="XM_049270624.1"/>
</dbReference>
<reference evidence="1 2" key="1">
    <citation type="submission" date="2022-03" db="EMBL/GenBank/DDBJ databases">
        <title>Genome data of Colletotrichum spp.</title>
        <authorList>
            <person name="Utami Y.D."/>
            <person name="Hiruma K."/>
        </authorList>
    </citation>
    <scope>NUCLEOTIDE SEQUENCE [LARGE SCALE GENOMIC DNA]</scope>
    <source>
        <strain evidence="1 2">MAFF 239500</strain>
    </source>
</reference>
<organism evidence="1 2">
    <name type="scientific">Colletotrichum spaethianum</name>
    <dbReference type="NCBI Taxonomy" id="700344"/>
    <lineage>
        <taxon>Eukaryota</taxon>
        <taxon>Fungi</taxon>
        <taxon>Dikarya</taxon>
        <taxon>Ascomycota</taxon>
        <taxon>Pezizomycotina</taxon>
        <taxon>Sordariomycetes</taxon>
        <taxon>Hypocreomycetidae</taxon>
        <taxon>Glomerellales</taxon>
        <taxon>Glomerellaceae</taxon>
        <taxon>Colletotrichum</taxon>
        <taxon>Colletotrichum spaethianum species complex</taxon>
    </lineage>
</organism>
<name>A0AA37L8X4_9PEZI</name>
<accession>A0AA37L8X4</accession>
<comment type="caution">
    <text evidence="1">The sequence shown here is derived from an EMBL/GenBank/DDBJ whole genome shotgun (WGS) entry which is preliminary data.</text>
</comment>
<dbReference type="EMBL" id="BQXU01000009">
    <property type="protein sequence ID" value="GKT44231.1"/>
    <property type="molecule type" value="Genomic_DNA"/>
</dbReference>
<dbReference type="GeneID" id="73325214"/>
<evidence type="ECO:0000313" key="2">
    <source>
        <dbReference type="Proteomes" id="UP001055115"/>
    </source>
</evidence>
<dbReference type="AlphaFoldDB" id="A0AA37L8X4"/>
<sequence>MTQLEETDSWMNEFVDLDTAGGECFVSFEKPPAGYRDGIAQTLSNAGAVIARPFPGLDVEHLEKPRRMEDVSMNRNHSDDYSIEESDEEEMAQLLVAVDDNPAPILPSGVVRKMDQDSRSVESSNSKLQFSSSGVSNCDISQADFSEPDLLDEDIDWDVVTACAKEATSSPMTKPLIEAARIRTKNALSTPAPIIRPPFPSKMRDRSVIVGLSSVKMMRTCFRIGELLNAHAKCAREKQDVVLELFARVNYSNRETSAKLQHFQLRDLFTDREPYLSGALRGWKLHGSVDYQSRTFLGPAGKNKLCRCICKLSEDKKTAIGRSAMVLSIRETNWDEVHWTLRLVARDAASDSCGRDEGVISSAT</sequence>
<proteinExistence type="predicted"/>
<evidence type="ECO:0000313" key="1">
    <source>
        <dbReference type="EMBL" id="GKT44231.1"/>
    </source>
</evidence>
<dbReference type="Proteomes" id="UP001055115">
    <property type="component" value="Unassembled WGS sequence"/>
</dbReference>